<sequence>VIGSETDQNKLSTGTLTWSDIENKAEYEADSLGVNYAIGKDVQDKDKGLTPNLGVPASGDAASTTKAAVAQGTIEIKDQANQKDDISKLSRDTENALNKLDEIFDKKTVQEKQELSKMFGEEAFKLVGDLAAEQHKKAAEDAAKAAPGSAAKAEAEARMRAWDEGGVYKVALHSAVGGIMSDFGGSSFASGAIGAGFNEVLQGQLTKIKDPALHQWASAVVGGAAAKVVGSNAQAGASAAASGTKNNYLTHEQYRLYNQELADLQKALEEGKITPEEAEAKKVEIIKRWSAKAREQQSKVSQYELTSKVKSGEFIYDPKLERSPVTTNKQFALGFAKGLKNKIDEPVETLRNLTPQQLDELIGSIPEQLDYLLHQKVVDTVGNVYEVTVKDWKNRYVDMMNTTDPEEQGRKAAELIADIGTVIGAARAAGQAVKEVQAFQAMRNAAKGPASASKLTTSTNPKDFLNEALKKQGLDKAPSNFKQKWSENGFDYEVRIHPAESQYGKDGSIYRVSRRQQGIDANGQGYGWEYMDQSGKWHHTSTLKPQNPSFSDQAARDTHIQLP</sequence>
<dbReference type="Proteomes" id="UP000003240">
    <property type="component" value="Unassembled WGS sequence"/>
</dbReference>
<evidence type="ECO:0000313" key="2">
    <source>
        <dbReference type="EMBL" id="EGO62752.1"/>
    </source>
</evidence>
<proteinExistence type="predicted"/>
<dbReference type="STRING" id="1009370.ALO_16557"/>
<protein>
    <submittedName>
        <fullName evidence="2">Adhesin HecA family protein</fullName>
    </submittedName>
</protein>
<feature type="compositionally biased region" description="Polar residues" evidence="1">
    <location>
        <begin position="542"/>
        <end position="552"/>
    </location>
</feature>
<evidence type="ECO:0000313" key="3">
    <source>
        <dbReference type="Proteomes" id="UP000003240"/>
    </source>
</evidence>
<accession>F7NMI1</accession>
<dbReference type="AlphaFoldDB" id="F7NMI1"/>
<dbReference type="EMBL" id="AFGF01000172">
    <property type="protein sequence ID" value="EGO62752.1"/>
    <property type="molecule type" value="Genomic_DNA"/>
</dbReference>
<feature type="region of interest" description="Disordered" evidence="1">
    <location>
        <begin position="538"/>
        <end position="563"/>
    </location>
</feature>
<keyword evidence="3" id="KW-1185">Reference proteome</keyword>
<comment type="caution">
    <text evidence="2">The sequence shown here is derived from an EMBL/GenBank/DDBJ whole genome shotgun (WGS) entry which is preliminary data.</text>
</comment>
<gene>
    <name evidence="2" type="ORF">ALO_16557</name>
</gene>
<name>F7NMI1_9FIRM</name>
<organism evidence="2 3">
    <name type="scientific">Acetonema longum DSM 6540</name>
    <dbReference type="NCBI Taxonomy" id="1009370"/>
    <lineage>
        <taxon>Bacteria</taxon>
        <taxon>Bacillati</taxon>
        <taxon>Bacillota</taxon>
        <taxon>Negativicutes</taxon>
        <taxon>Acetonemataceae</taxon>
        <taxon>Acetonema</taxon>
    </lineage>
</organism>
<dbReference type="eggNOG" id="COG3210">
    <property type="taxonomic scope" value="Bacteria"/>
</dbReference>
<feature type="compositionally biased region" description="Basic and acidic residues" evidence="1">
    <location>
        <begin position="554"/>
        <end position="563"/>
    </location>
</feature>
<reference evidence="2 3" key="1">
    <citation type="journal article" date="2011" name="EMBO J.">
        <title>Structural diversity of bacterial flagellar motors.</title>
        <authorList>
            <person name="Chen S."/>
            <person name="Beeby M."/>
            <person name="Murphy G.E."/>
            <person name="Leadbetter J.R."/>
            <person name="Hendrixson D.R."/>
            <person name="Briegel A."/>
            <person name="Li Z."/>
            <person name="Shi J."/>
            <person name="Tocheva E.I."/>
            <person name="Muller A."/>
            <person name="Dobro M.J."/>
            <person name="Jensen G.J."/>
        </authorList>
    </citation>
    <scope>NUCLEOTIDE SEQUENCE [LARGE SCALE GENOMIC DNA]</scope>
    <source>
        <strain evidence="2 3">DSM 6540</strain>
    </source>
</reference>
<evidence type="ECO:0000256" key="1">
    <source>
        <dbReference type="SAM" id="MobiDB-lite"/>
    </source>
</evidence>
<feature type="non-terminal residue" evidence="2">
    <location>
        <position position="1"/>
    </location>
</feature>